<dbReference type="Proteomes" id="UP000255297">
    <property type="component" value="Unassembled WGS sequence"/>
</dbReference>
<reference evidence="8 9" key="1">
    <citation type="submission" date="2018-06" db="EMBL/GenBank/DDBJ databases">
        <authorList>
            <consortium name="Pathogen Informatics"/>
            <person name="Doyle S."/>
        </authorList>
    </citation>
    <scope>NUCLEOTIDE SEQUENCE [LARGE SCALE GENOMIC DNA]</scope>
    <source>
        <strain evidence="8 9">NCTC11532</strain>
    </source>
</reference>
<dbReference type="OrthoDB" id="9787548at2"/>
<protein>
    <submittedName>
        <fullName evidence="8">Manganese transport protein MntH</fullName>
    </submittedName>
</protein>
<feature type="transmembrane region" description="Helical" evidence="7">
    <location>
        <begin position="336"/>
        <end position="356"/>
    </location>
</feature>
<evidence type="ECO:0000256" key="5">
    <source>
        <dbReference type="ARBA" id="ARBA00022989"/>
    </source>
</evidence>
<organism evidence="8 9">
    <name type="scientific">Legionella wadsworthii</name>
    <dbReference type="NCBI Taxonomy" id="28088"/>
    <lineage>
        <taxon>Bacteria</taxon>
        <taxon>Pseudomonadati</taxon>
        <taxon>Pseudomonadota</taxon>
        <taxon>Gammaproteobacteria</taxon>
        <taxon>Legionellales</taxon>
        <taxon>Legionellaceae</taxon>
        <taxon>Legionella</taxon>
    </lineage>
</organism>
<evidence type="ECO:0000256" key="1">
    <source>
        <dbReference type="ARBA" id="ARBA00004141"/>
    </source>
</evidence>
<dbReference type="EMBL" id="UGPB01000001">
    <property type="protein sequence ID" value="STY30255.1"/>
    <property type="molecule type" value="Genomic_DNA"/>
</dbReference>
<dbReference type="RefSeq" id="WP_031564247.1">
    <property type="nucleotide sequence ID" value="NZ_CAAAIS010000001.1"/>
</dbReference>
<feature type="transmembrane region" description="Helical" evidence="7">
    <location>
        <begin position="142"/>
        <end position="162"/>
    </location>
</feature>
<feature type="transmembrane region" description="Helical" evidence="7">
    <location>
        <begin position="397"/>
        <end position="422"/>
    </location>
</feature>
<evidence type="ECO:0000256" key="3">
    <source>
        <dbReference type="ARBA" id="ARBA00022692"/>
    </source>
</evidence>
<keyword evidence="5 7" id="KW-1133">Transmembrane helix</keyword>
<dbReference type="PANTHER" id="PTHR11706:SF33">
    <property type="entry name" value="NATURAL RESISTANCE-ASSOCIATED MACROPHAGE PROTEIN 2"/>
    <property type="match status" value="1"/>
</dbReference>
<feature type="transmembrane region" description="Helical" evidence="7">
    <location>
        <begin position="81"/>
        <end position="99"/>
    </location>
</feature>
<evidence type="ECO:0000313" key="8">
    <source>
        <dbReference type="EMBL" id="STY30255.1"/>
    </source>
</evidence>
<keyword evidence="9" id="KW-1185">Reference proteome</keyword>
<evidence type="ECO:0000256" key="4">
    <source>
        <dbReference type="ARBA" id="ARBA00022847"/>
    </source>
</evidence>
<keyword evidence="3 7" id="KW-0812">Transmembrane</keyword>
<feature type="transmembrane region" description="Helical" evidence="7">
    <location>
        <begin position="237"/>
        <end position="258"/>
    </location>
</feature>
<dbReference type="STRING" id="1122170.GCA_000701265_00170"/>
<keyword evidence="2" id="KW-0813">Transport</keyword>
<name>A0A378M1A3_9GAMM</name>
<feature type="transmembrane region" description="Helical" evidence="7">
    <location>
        <begin position="292"/>
        <end position="315"/>
    </location>
</feature>
<keyword evidence="4" id="KW-0769">Symport</keyword>
<evidence type="ECO:0000313" key="9">
    <source>
        <dbReference type="Proteomes" id="UP000255297"/>
    </source>
</evidence>
<keyword evidence="6 7" id="KW-0472">Membrane</keyword>
<gene>
    <name evidence="8" type="primary">mntH</name>
    <name evidence="8" type="ORF">NCTC11532_02316</name>
</gene>
<dbReference type="AlphaFoldDB" id="A0A378M1A3"/>
<dbReference type="GO" id="GO:0005886">
    <property type="term" value="C:plasma membrane"/>
    <property type="evidence" value="ECO:0007669"/>
    <property type="project" value="TreeGrafter"/>
</dbReference>
<evidence type="ECO:0000256" key="2">
    <source>
        <dbReference type="ARBA" id="ARBA00022448"/>
    </source>
</evidence>
<feature type="transmembrane region" description="Helical" evidence="7">
    <location>
        <begin position="362"/>
        <end position="385"/>
    </location>
</feature>
<comment type="subcellular location">
    <subcellularLocation>
        <location evidence="1">Membrane</location>
        <topology evidence="1">Multi-pass membrane protein</topology>
    </subcellularLocation>
</comment>
<dbReference type="PANTHER" id="PTHR11706">
    <property type="entry name" value="SOLUTE CARRIER PROTEIN FAMILY 11 MEMBER"/>
    <property type="match status" value="1"/>
</dbReference>
<dbReference type="GO" id="GO:0015293">
    <property type="term" value="F:symporter activity"/>
    <property type="evidence" value="ECO:0007669"/>
    <property type="project" value="UniProtKB-KW"/>
</dbReference>
<dbReference type="InterPro" id="IPR001046">
    <property type="entry name" value="NRAMP_fam"/>
</dbReference>
<evidence type="ECO:0000256" key="6">
    <source>
        <dbReference type="ARBA" id="ARBA00023136"/>
    </source>
</evidence>
<proteinExistence type="predicted"/>
<feature type="transmembrane region" description="Helical" evidence="7">
    <location>
        <begin position="111"/>
        <end position="135"/>
    </location>
</feature>
<sequence length="424" mass="46880">MKKTKFLSRLGPGLITGISDNDPSGIATCAQSGAKFGFGQLWSVLLMVPLMVAIQEICARIGAVKNKGIASIIQKYYGNKILIPLAILLFTANTINLGADLGAMSASLSLIIPVNNIFALSFFTLVILFSIIYFPYKKYVQILKWLCLFILVYPVSLFIVKTPWLELIKSTFIPGITFSTDYFMMLTALFGTSISPYMFIWQASQEAEENHRMKIPQSNGLARISNVRLYSLRKDNFIGMVLSQICTWSIIAVIAITLHTHGIQNINTAADAAKALEPIVQGFPYAGYIAKFIFSLGVIGLGLLGVPVLAISSSYALTIIFNRKTGLFHDFNEAKWFYGIIILSTLIGLAMNLLKINVIKALIVSAVINCIVALPLIIIILLIANNKKIMQQFTNTLLSNVFGWLTFFLMAFSTCLMFYSFFSS</sequence>
<dbReference type="Pfam" id="PF01566">
    <property type="entry name" value="Nramp"/>
    <property type="match status" value="1"/>
</dbReference>
<feature type="transmembrane region" description="Helical" evidence="7">
    <location>
        <begin position="41"/>
        <end position="61"/>
    </location>
</feature>
<dbReference type="GO" id="GO:0015086">
    <property type="term" value="F:cadmium ion transmembrane transporter activity"/>
    <property type="evidence" value="ECO:0007669"/>
    <property type="project" value="TreeGrafter"/>
</dbReference>
<dbReference type="GO" id="GO:0005384">
    <property type="term" value="F:manganese ion transmembrane transporter activity"/>
    <property type="evidence" value="ECO:0007669"/>
    <property type="project" value="TreeGrafter"/>
</dbReference>
<feature type="transmembrane region" description="Helical" evidence="7">
    <location>
        <begin position="182"/>
        <end position="204"/>
    </location>
</feature>
<dbReference type="GO" id="GO:0034755">
    <property type="term" value="P:iron ion transmembrane transport"/>
    <property type="evidence" value="ECO:0007669"/>
    <property type="project" value="TreeGrafter"/>
</dbReference>
<evidence type="ECO:0000256" key="7">
    <source>
        <dbReference type="SAM" id="Phobius"/>
    </source>
</evidence>
<accession>A0A378M1A3</accession>